<evidence type="ECO:0000313" key="1">
    <source>
        <dbReference type="EMBL" id="TFU23379.1"/>
    </source>
</evidence>
<dbReference type="Proteomes" id="UP000297951">
    <property type="component" value="Unassembled WGS sequence"/>
</dbReference>
<protein>
    <submittedName>
        <fullName evidence="1">Uncharacterized protein</fullName>
    </submittedName>
</protein>
<dbReference type="OrthoDB" id="9776746at2"/>
<reference evidence="1 2" key="1">
    <citation type="submission" date="2019-03" db="EMBL/GenBank/DDBJ databases">
        <title>Diversity of the mouse oral microbiome.</title>
        <authorList>
            <person name="Joseph S."/>
            <person name="Aduse-Opoku J."/>
            <person name="Curtis M."/>
            <person name="Wade W."/>
            <person name="Hashim A."/>
        </authorList>
    </citation>
    <scope>NUCLEOTIDE SEQUENCE [LARGE SCALE GENOMIC DNA]</scope>
    <source>
        <strain evidence="2">irhom_31</strain>
    </source>
</reference>
<dbReference type="Gene3D" id="1.10.10.10">
    <property type="entry name" value="Winged helix-like DNA-binding domain superfamily/Winged helix DNA-binding domain"/>
    <property type="match status" value="1"/>
</dbReference>
<evidence type="ECO:0000313" key="2">
    <source>
        <dbReference type="Proteomes" id="UP000297951"/>
    </source>
</evidence>
<accession>A0A4Y9F528</accession>
<gene>
    <name evidence="1" type="ORF">E4U03_03295</name>
</gene>
<comment type="caution">
    <text evidence="1">The sequence shown here is derived from an EMBL/GenBank/DDBJ whole genome shotgun (WGS) entry which is preliminary data.</text>
</comment>
<dbReference type="AlphaFoldDB" id="A0A4Y9F528"/>
<dbReference type="InterPro" id="IPR036388">
    <property type="entry name" value="WH-like_DNA-bd_sf"/>
</dbReference>
<name>A0A4Y9F528_9MICC</name>
<organism evidence="1 2">
    <name type="scientific">Rothia nasimurium</name>
    <dbReference type="NCBI Taxonomy" id="85336"/>
    <lineage>
        <taxon>Bacteria</taxon>
        <taxon>Bacillati</taxon>
        <taxon>Actinomycetota</taxon>
        <taxon>Actinomycetes</taxon>
        <taxon>Micrococcales</taxon>
        <taxon>Micrococcaceae</taxon>
        <taxon>Rothia</taxon>
    </lineage>
</organism>
<sequence>MPAETTLWAMTHTHSLTPYETLSLLVIADNTHILIDGSFSKVKKSYIAWNMGLSEDQVAVALSGLEEKGLITIHKDYMEVHDDIVGVKEAYVPKE</sequence>
<proteinExistence type="predicted"/>
<dbReference type="EMBL" id="SPQC01000008">
    <property type="protein sequence ID" value="TFU23379.1"/>
    <property type="molecule type" value="Genomic_DNA"/>
</dbReference>
<dbReference type="RefSeq" id="WP_135011568.1">
    <property type="nucleotide sequence ID" value="NZ_JADGLK010000008.1"/>
</dbReference>